<keyword evidence="2" id="KW-1185">Reference proteome</keyword>
<reference evidence="1 2" key="1">
    <citation type="submission" date="2017-05" db="EMBL/GenBank/DDBJ databases">
        <authorList>
            <person name="Song R."/>
            <person name="Chenine A.L."/>
            <person name="Ruprecht R.M."/>
        </authorList>
    </citation>
    <scope>NUCLEOTIDE SEQUENCE [LARGE SCALE GENOMIC DNA]</scope>
    <source>
        <strain evidence="1">SW32</strain>
    </source>
</reference>
<name>A0A240UMR2_9GAMM</name>
<dbReference type="KEGG" id="kma:B9H00_06665"/>
<gene>
    <name evidence="1" type="ORF">B9H00_06665</name>
</gene>
<dbReference type="RefSeq" id="WP_086900004.1">
    <property type="nucleotide sequence ID" value="NZ_CP021358.1"/>
</dbReference>
<protein>
    <submittedName>
        <fullName evidence="1">Uncharacterized protein</fullName>
    </submittedName>
</protein>
<accession>A0A240UMR2</accession>
<proteinExistence type="predicted"/>
<evidence type="ECO:0000313" key="1">
    <source>
        <dbReference type="EMBL" id="ART62774.1"/>
    </source>
</evidence>
<dbReference type="EMBL" id="CP021358">
    <property type="protein sequence ID" value="ART62774.1"/>
    <property type="molecule type" value="Genomic_DNA"/>
</dbReference>
<dbReference type="Proteomes" id="UP000194457">
    <property type="component" value="Chromosome"/>
</dbReference>
<sequence>MRKVKTLIATGIAFAGLASVSMAFALTDTSRTGQSEAMMQSMAIHEQSNSNSNAMQHESMMHKNGMMPQMREMMKKCRHMMMQDKMEEGC</sequence>
<organism evidence="1 2">
    <name type="scientific">Kushneria marisflavi</name>
    <dbReference type="NCBI Taxonomy" id="157779"/>
    <lineage>
        <taxon>Bacteria</taxon>
        <taxon>Pseudomonadati</taxon>
        <taxon>Pseudomonadota</taxon>
        <taxon>Gammaproteobacteria</taxon>
        <taxon>Oceanospirillales</taxon>
        <taxon>Halomonadaceae</taxon>
        <taxon>Kushneria</taxon>
    </lineage>
</organism>
<dbReference type="OrthoDB" id="9893986at2"/>
<evidence type="ECO:0000313" key="2">
    <source>
        <dbReference type="Proteomes" id="UP000194457"/>
    </source>
</evidence>
<dbReference type="AlphaFoldDB" id="A0A240UMR2"/>